<feature type="signal peptide" evidence="7">
    <location>
        <begin position="1"/>
        <end position="22"/>
    </location>
</feature>
<feature type="compositionally biased region" description="Basic and acidic residues" evidence="5">
    <location>
        <begin position="351"/>
        <end position="368"/>
    </location>
</feature>
<feature type="compositionally biased region" description="Polar residues" evidence="5">
    <location>
        <begin position="394"/>
        <end position="405"/>
    </location>
</feature>
<evidence type="ECO:0000256" key="6">
    <source>
        <dbReference type="SAM" id="Phobius"/>
    </source>
</evidence>
<feature type="transmembrane region" description="Helical" evidence="6">
    <location>
        <begin position="124"/>
        <end position="145"/>
    </location>
</feature>
<feature type="transmembrane region" description="Helical" evidence="6">
    <location>
        <begin position="152"/>
        <end position="175"/>
    </location>
</feature>
<dbReference type="InterPro" id="IPR025256">
    <property type="entry name" value="TM7S3/TM198-like_dom"/>
</dbReference>
<feature type="region of interest" description="Disordered" evidence="5">
    <location>
        <begin position="532"/>
        <end position="563"/>
    </location>
</feature>
<feature type="compositionally biased region" description="Polar residues" evidence="5">
    <location>
        <begin position="652"/>
        <end position="678"/>
    </location>
</feature>
<evidence type="ECO:0000256" key="4">
    <source>
        <dbReference type="ARBA" id="ARBA00023136"/>
    </source>
</evidence>
<feature type="compositionally biased region" description="Polar residues" evidence="5">
    <location>
        <begin position="860"/>
        <end position="883"/>
    </location>
</feature>
<keyword evidence="10" id="KW-1185">Reference proteome</keyword>
<feature type="compositionally biased region" description="Low complexity" evidence="5">
    <location>
        <begin position="62"/>
        <end position="99"/>
    </location>
</feature>
<feature type="region of interest" description="Disordered" evidence="5">
    <location>
        <begin position="608"/>
        <end position="779"/>
    </location>
</feature>
<feature type="compositionally biased region" description="Low complexity" evidence="5">
    <location>
        <begin position="984"/>
        <end position="993"/>
    </location>
</feature>
<evidence type="ECO:0000256" key="3">
    <source>
        <dbReference type="ARBA" id="ARBA00022989"/>
    </source>
</evidence>
<dbReference type="Proteomes" id="UP000799778">
    <property type="component" value="Unassembled WGS sequence"/>
</dbReference>
<feature type="compositionally biased region" description="Polar residues" evidence="5">
    <location>
        <begin position="100"/>
        <end position="111"/>
    </location>
</feature>
<feature type="transmembrane region" description="Helical" evidence="6">
    <location>
        <begin position="210"/>
        <end position="226"/>
    </location>
</feature>
<feature type="domain" description="TM7S3/TM198-like" evidence="8">
    <location>
        <begin position="132"/>
        <end position="335"/>
    </location>
</feature>
<feature type="compositionally biased region" description="Polar residues" evidence="5">
    <location>
        <begin position="892"/>
        <end position="909"/>
    </location>
</feature>
<keyword evidence="3 6" id="KW-1133">Transmembrane helix</keyword>
<sequence>MRSYSYLIIALALLLCIDFTAAIPQSLVVRQDERSSERPESSTRPRNEATRSLSTATQSVESSVTRSQSGRSSQTPNSSGASSSSPASSTSATQSPTPTVLENSSPTSTEDPQPKDPLPIHPKITPALGIAGVILLLSGIAYTIIGIKNKWLYVFASAAYLSSLAVTVLIIYLMTPPVSNAIQGGFFVAAFFTGILFGGLSLIFPDMTEGLGCLLGGFCLSMWFLTVKENGLITSQTGRSIFIGVMSAAGFSLSFSHYTRQYGLIVCISFAGATITMLGVDCLSQAGWKEFWLYLWNLNKDTFPLETNTYPLTRGIRAELAGVVIITLLGIVSQMRLWKVVRQHREKSAKKRFDKERESRRQQEEEVGRNVQESSPRSQQTPWNPYGVERKNPQDSVMGSSSNGSIRKRSASVREQELSGSEMVDMEPLPRKQINNGVGRGMSTYGSKDTPTSTTVTVSVLRDDDGIQAIDAQGRPISSRMPTSETGFNGSGTSANSSSPSIELPGKERAQLRASVPPPPVVIPLPFSVPEGDVQSIDGDNSSVSAEPESVHGSATGRSRFSKRLSGGSILKRLSTITAEVNDGEALIVPHIEDDRASSVAATLDDDVLSLPDLSPPQSPTGFVEEKDQIADVDTPGEHERSVNGHDDAVQSKRSSAQQERQHSEGQVSPTVDGPSSETEVHLKTEAPYAAVASKENTDETTPSKNTVRQSLTVSTDPKVEQDTSKSTSPLGPRSPTNSTGSDSAKDSAPVQQAKSVQSKTPSLKSQPVQLSKDVLPERLSRVALSYRTNEWAKHLALADHPELETLSDVEASTKEESVEKPVPVSDEIAGIEPAVSKRTSKRVSSDSSVYRPGLGRAESSASRIQVQYANNNMPSLSRNPSAISPGGRMLSRNNSSSTQQTDFRSASSPYLVPSPDPTAPDRFNVVPSPSPAPGTLMSKRESLIKNRFSSQSFQNPASPISPGLSVGVAPADMTLAQRKQLIQQQQQQQQQQVNAPHRRPPSTSQKWAQNTRLSMQDNEQMGGFNSHQPVRRASGNGVDQSRREDMLANWRESIRQQHITNTTNSGAATPVMAAGPAISEAQMMALMNEQRALALREQQEAVAAQQLQSQRQNMMRTGTMLDAHREAMRKMQAAANRSAS</sequence>
<feature type="compositionally biased region" description="Basic and acidic residues" evidence="5">
    <location>
        <begin position="624"/>
        <end position="651"/>
    </location>
</feature>
<feature type="compositionally biased region" description="Basic and acidic residues" evidence="5">
    <location>
        <begin position="30"/>
        <end position="49"/>
    </location>
</feature>
<dbReference type="PANTHER" id="PTHR39469">
    <property type="entry name" value="CHROMOSOME 1, WHOLE GENOME SHOTGUN SEQUENCE"/>
    <property type="match status" value="1"/>
</dbReference>
<feature type="transmembrane region" description="Helical" evidence="6">
    <location>
        <begin position="262"/>
        <end position="288"/>
    </location>
</feature>
<feature type="region of interest" description="Disordered" evidence="5">
    <location>
        <begin position="470"/>
        <end position="512"/>
    </location>
</feature>
<dbReference type="RefSeq" id="XP_033380827.1">
    <property type="nucleotide sequence ID" value="XM_033522410.1"/>
</dbReference>
<feature type="region of interest" description="Disordered" evidence="5">
    <location>
        <begin position="29"/>
        <end position="120"/>
    </location>
</feature>
<dbReference type="PANTHER" id="PTHR39469:SF1">
    <property type="entry name" value="DUF4203 DOMAIN-CONTAINING PROTEIN"/>
    <property type="match status" value="1"/>
</dbReference>
<accession>A0A6A5XH19</accession>
<organism evidence="9 10">
    <name type="scientific">Aaosphaeria arxii CBS 175.79</name>
    <dbReference type="NCBI Taxonomy" id="1450172"/>
    <lineage>
        <taxon>Eukaryota</taxon>
        <taxon>Fungi</taxon>
        <taxon>Dikarya</taxon>
        <taxon>Ascomycota</taxon>
        <taxon>Pezizomycotina</taxon>
        <taxon>Dothideomycetes</taxon>
        <taxon>Pleosporomycetidae</taxon>
        <taxon>Pleosporales</taxon>
        <taxon>Pleosporales incertae sedis</taxon>
        <taxon>Aaosphaeria</taxon>
    </lineage>
</organism>
<dbReference type="GeneID" id="54279807"/>
<reference evidence="9" key="1">
    <citation type="journal article" date="2020" name="Stud. Mycol.">
        <title>101 Dothideomycetes genomes: a test case for predicting lifestyles and emergence of pathogens.</title>
        <authorList>
            <person name="Haridas S."/>
            <person name="Albert R."/>
            <person name="Binder M."/>
            <person name="Bloem J."/>
            <person name="Labutti K."/>
            <person name="Salamov A."/>
            <person name="Andreopoulos B."/>
            <person name="Baker S."/>
            <person name="Barry K."/>
            <person name="Bills G."/>
            <person name="Bluhm B."/>
            <person name="Cannon C."/>
            <person name="Castanera R."/>
            <person name="Culley D."/>
            <person name="Daum C."/>
            <person name="Ezra D."/>
            <person name="Gonzalez J."/>
            <person name="Henrissat B."/>
            <person name="Kuo A."/>
            <person name="Liang C."/>
            <person name="Lipzen A."/>
            <person name="Lutzoni F."/>
            <person name="Magnuson J."/>
            <person name="Mondo S."/>
            <person name="Nolan M."/>
            <person name="Ohm R."/>
            <person name="Pangilinan J."/>
            <person name="Park H.-J."/>
            <person name="Ramirez L."/>
            <person name="Alfaro M."/>
            <person name="Sun H."/>
            <person name="Tritt A."/>
            <person name="Yoshinaga Y."/>
            <person name="Zwiers L.-H."/>
            <person name="Turgeon B."/>
            <person name="Goodwin S."/>
            <person name="Spatafora J."/>
            <person name="Crous P."/>
            <person name="Grigoriev I."/>
        </authorList>
    </citation>
    <scope>NUCLEOTIDE SEQUENCE</scope>
    <source>
        <strain evidence="9">CBS 175.79</strain>
    </source>
</reference>
<evidence type="ECO:0000313" key="10">
    <source>
        <dbReference type="Proteomes" id="UP000799778"/>
    </source>
</evidence>
<feature type="compositionally biased region" description="Polar residues" evidence="5">
    <location>
        <begin position="725"/>
        <end position="743"/>
    </location>
</feature>
<comment type="subcellular location">
    <subcellularLocation>
        <location evidence="1">Membrane</location>
        <topology evidence="1">Multi-pass membrane protein</topology>
    </subcellularLocation>
</comment>
<feature type="compositionally biased region" description="Polar residues" evidence="5">
    <location>
        <begin position="50"/>
        <end position="61"/>
    </location>
</feature>
<evidence type="ECO:0000256" key="2">
    <source>
        <dbReference type="ARBA" id="ARBA00022692"/>
    </source>
</evidence>
<keyword evidence="4 6" id="KW-0472">Membrane</keyword>
<dbReference type="EMBL" id="ML978072">
    <property type="protein sequence ID" value="KAF2012488.1"/>
    <property type="molecule type" value="Genomic_DNA"/>
</dbReference>
<feature type="region of interest" description="Disordered" evidence="5">
    <location>
        <begin position="349"/>
        <end position="454"/>
    </location>
</feature>
<feature type="region of interest" description="Disordered" evidence="5">
    <location>
        <begin position="979"/>
        <end position="1042"/>
    </location>
</feature>
<dbReference type="AlphaFoldDB" id="A0A6A5XH19"/>
<evidence type="ECO:0000256" key="7">
    <source>
        <dbReference type="SAM" id="SignalP"/>
    </source>
</evidence>
<feature type="region of interest" description="Disordered" evidence="5">
    <location>
        <begin position="799"/>
        <end position="938"/>
    </location>
</feature>
<evidence type="ECO:0000256" key="5">
    <source>
        <dbReference type="SAM" id="MobiDB-lite"/>
    </source>
</evidence>
<feature type="transmembrane region" description="Helical" evidence="6">
    <location>
        <begin position="238"/>
        <end position="255"/>
    </location>
</feature>
<dbReference type="GO" id="GO:0016020">
    <property type="term" value="C:membrane"/>
    <property type="evidence" value="ECO:0007669"/>
    <property type="project" value="UniProtKB-SubCell"/>
</dbReference>
<proteinExistence type="predicted"/>
<evidence type="ECO:0000313" key="9">
    <source>
        <dbReference type="EMBL" id="KAF2012488.1"/>
    </source>
</evidence>
<evidence type="ECO:0000259" key="8">
    <source>
        <dbReference type="Pfam" id="PF13886"/>
    </source>
</evidence>
<evidence type="ECO:0000256" key="1">
    <source>
        <dbReference type="ARBA" id="ARBA00004141"/>
    </source>
</evidence>
<feature type="compositionally biased region" description="Polar residues" evidence="5">
    <location>
        <begin position="1002"/>
        <end position="1029"/>
    </location>
</feature>
<keyword evidence="7" id="KW-0732">Signal</keyword>
<dbReference type="Pfam" id="PF13886">
    <property type="entry name" value="TM7S3_TM198"/>
    <property type="match status" value="1"/>
</dbReference>
<feature type="chain" id="PRO_5025510744" description="TM7S3/TM198-like domain-containing protein" evidence="7">
    <location>
        <begin position="23"/>
        <end position="1141"/>
    </location>
</feature>
<feature type="compositionally biased region" description="Polar residues" evidence="5">
    <location>
        <begin position="750"/>
        <end position="770"/>
    </location>
</feature>
<protein>
    <recommendedName>
        <fullName evidence="8">TM7S3/TM198-like domain-containing protein</fullName>
    </recommendedName>
</protein>
<feature type="compositionally biased region" description="Polar residues" evidence="5">
    <location>
        <begin position="700"/>
        <end position="716"/>
    </location>
</feature>
<feature type="compositionally biased region" description="Polar residues" evidence="5">
    <location>
        <begin position="371"/>
        <end position="383"/>
    </location>
</feature>
<keyword evidence="2 6" id="KW-0812">Transmembrane</keyword>
<feature type="compositionally biased region" description="Low complexity" evidence="5">
    <location>
        <begin position="486"/>
        <end position="501"/>
    </location>
</feature>
<feature type="transmembrane region" description="Helical" evidence="6">
    <location>
        <begin position="181"/>
        <end position="203"/>
    </location>
</feature>
<dbReference type="OrthoDB" id="102260at2759"/>
<name>A0A6A5XH19_9PLEO</name>
<gene>
    <name evidence="9" type="ORF">BU24DRAFT_252946</name>
</gene>